<reference evidence="1" key="1">
    <citation type="submission" date="2018-05" db="EMBL/GenBank/DDBJ databases">
        <authorList>
            <person name="Lanie J.A."/>
            <person name="Ng W.-L."/>
            <person name="Kazmierczak K.M."/>
            <person name="Andrzejewski T.M."/>
            <person name="Davidsen T.M."/>
            <person name="Wayne K.J."/>
            <person name="Tettelin H."/>
            <person name="Glass J.I."/>
            <person name="Rusch D."/>
            <person name="Podicherti R."/>
            <person name="Tsui H.-C.T."/>
            <person name="Winkler M.E."/>
        </authorList>
    </citation>
    <scope>NUCLEOTIDE SEQUENCE</scope>
</reference>
<accession>A0A382MX13</accession>
<organism evidence="1">
    <name type="scientific">marine metagenome</name>
    <dbReference type="NCBI Taxonomy" id="408172"/>
    <lineage>
        <taxon>unclassified sequences</taxon>
        <taxon>metagenomes</taxon>
        <taxon>ecological metagenomes</taxon>
    </lineage>
</organism>
<gene>
    <name evidence="1" type="ORF">METZ01_LOCUS306348</name>
</gene>
<name>A0A382MX13_9ZZZZ</name>
<dbReference type="EMBL" id="UINC01096532">
    <property type="protein sequence ID" value="SVC53494.1"/>
    <property type="molecule type" value="Genomic_DNA"/>
</dbReference>
<proteinExistence type="predicted"/>
<evidence type="ECO:0000313" key="1">
    <source>
        <dbReference type="EMBL" id="SVC53494.1"/>
    </source>
</evidence>
<dbReference type="AlphaFoldDB" id="A0A382MX13"/>
<protein>
    <submittedName>
        <fullName evidence="1">Uncharacterized protein</fullName>
    </submittedName>
</protein>
<sequence length="50" mass="5552">MNRKSRQEGVDRTHGSVLSVDPTQKQCYLLVVVTHTIIGIFTDGFCACLN</sequence>